<dbReference type="Gene3D" id="3.40.50.970">
    <property type="match status" value="2"/>
</dbReference>
<dbReference type="InterPro" id="IPR029061">
    <property type="entry name" value="THDP-binding"/>
</dbReference>
<dbReference type="GO" id="GO:0000287">
    <property type="term" value="F:magnesium ion binding"/>
    <property type="evidence" value="ECO:0007669"/>
    <property type="project" value="InterPro"/>
</dbReference>
<feature type="domain" description="Thiamine pyrophosphate enzyme TPP-binding" evidence="5">
    <location>
        <begin position="388"/>
        <end position="534"/>
    </location>
</feature>
<dbReference type="KEGG" id="alf:CFBP5473_05360"/>
<dbReference type="GO" id="GO:0003984">
    <property type="term" value="F:acetolactate synthase activity"/>
    <property type="evidence" value="ECO:0007669"/>
    <property type="project" value="TreeGrafter"/>
</dbReference>
<evidence type="ECO:0000259" key="6">
    <source>
        <dbReference type="Pfam" id="PF02776"/>
    </source>
</evidence>
<dbReference type="AlphaFoldDB" id="A0A4D7DT27"/>
<evidence type="ECO:0000256" key="3">
    <source>
        <dbReference type="RuleBase" id="RU362132"/>
    </source>
</evidence>
<dbReference type="Pfam" id="PF02776">
    <property type="entry name" value="TPP_enzyme_N"/>
    <property type="match status" value="1"/>
</dbReference>
<reference evidence="8 10" key="2">
    <citation type="submission" date="2021-03" db="EMBL/GenBank/DDBJ databases">
        <title>Rapid diversification of plasmids in a genus of pathogenic and nitrogen fixing bacteria.</title>
        <authorList>
            <person name="Weisberg A.J."/>
            <person name="Miller M."/>
            <person name="Ream W."/>
            <person name="Grunwald N.J."/>
            <person name="Chang J.H."/>
        </authorList>
    </citation>
    <scope>NUCLEOTIDE SEQUENCE [LARGE SCALE GENOMIC DNA]</scope>
    <source>
        <strain evidence="8 10">AF3.44</strain>
    </source>
</reference>
<keyword evidence="2 3" id="KW-0786">Thiamine pyrophosphate</keyword>
<dbReference type="SUPFAM" id="SSF52467">
    <property type="entry name" value="DHS-like NAD/FAD-binding domain"/>
    <property type="match status" value="1"/>
</dbReference>
<keyword evidence="10" id="KW-1185">Reference proteome</keyword>
<dbReference type="Proteomes" id="UP000298545">
    <property type="component" value="Chromosome circular"/>
</dbReference>
<dbReference type="EMBL" id="CP039691">
    <property type="protein sequence ID" value="QCI97399.1"/>
    <property type="molecule type" value="Genomic_DNA"/>
</dbReference>
<dbReference type="GO" id="GO:0009097">
    <property type="term" value="P:isoleucine biosynthetic process"/>
    <property type="evidence" value="ECO:0007669"/>
    <property type="project" value="TreeGrafter"/>
</dbReference>
<evidence type="ECO:0000256" key="2">
    <source>
        <dbReference type="ARBA" id="ARBA00023052"/>
    </source>
</evidence>
<dbReference type="PANTHER" id="PTHR18968">
    <property type="entry name" value="THIAMINE PYROPHOSPHATE ENZYMES"/>
    <property type="match status" value="1"/>
</dbReference>
<dbReference type="Gene3D" id="3.40.50.1220">
    <property type="entry name" value="TPP-binding domain"/>
    <property type="match status" value="1"/>
</dbReference>
<dbReference type="InterPro" id="IPR029035">
    <property type="entry name" value="DHS-like_NAD/FAD-binding_dom"/>
</dbReference>
<evidence type="ECO:0000313" key="9">
    <source>
        <dbReference type="Proteomes" id="UP000298545"/>
    </source>
</evidence>
<dbReference type="STRING" id="1367849.GCA_000518585_01521"/>
<proteinExistence type="inferred from homology"/>
<dbReference type="Pfam" id="PF00205">
    <property type="entry name" value="TPP_enzyme_M"/>
    <property type="match status" value="1"/>
</dbReference>
<dbReference type="RefSeq" id="WP_027674350.1">
    <property type="nucleotide sequence ID" value="NZ_CP039691.1"/>
</dbReference>
<evidence type="ECO:0000313" key="8">
    <source>
        <dbReference type="EMBL" id="QYA07166.1"/>
    </source>
</evidence>
<dbReference type="GO" id="GO:0050660">
    <property type="term" value="F:flavin adenine dinucleotide binding"/>
    <property type="evidence" value="ECO:0007669"/>
    <property type="project" value="TreeGrafter"/>
</dbReference>
<dbReference type="FunFam" id="3.40.50.970:FF:000007">
    <property type="entry name" value="Acetolactate synthase"/>
    <property type="match status" value="1"/>
</dbReference>
<dbReference type="InterPro" id="IPR045229">
    <property type="entry name" value="TPP_enz"/>
</dbReference>
<dbReference type="InterPro" id="IPR012001">
    <property type="entry name" value="Thiamin_PyroP_enz_TPP-bd_dom"/>
</dbReference>
<dbReference type="InterPro" id="IPR000399">
    <property type="entry name" value="TPP-bd_CS"/>
</dbReference>
<comment type="similarity">
    <text evidence="1 3">Belongs to the TPP enzyme family.</text>
</comment>
<dbReference type="Pfam" id="PF02775">
    <property type="entry name" value="TPP_enzyme_C"/>
    <property type="match status" value="1"/>
</dbReference>
<dbReference type="EMBL" id="CP072167">
    <property type="protein sequence ID" value="QYA07166.1"/>
    <property type="molecule type" value="Genomic_DNA"/>
</dbReference>
<dbReference type="OrthoDB" id="4494979at2"/>
<dbReference type="CDD" id="cd07035">
    <property type="entry name" value="TPP_PYR_POX_like"/>
    <property type="match status" value="1"/>
</dbReference>
<dbReference type="GO" id="GO:0030976">
    <property type="term" value="F:thiamine pyrophosphate binding"/>
    <property type="evidence" value="ECO:0007669"/>
    <property type="project" value="InterPro"/>
</dbReference>
<feature type="domain" description="Thiamine pyrophosphate enzyme central" evidence="4">
    <location>
        <begin position="193"/>
        <end position="330"/>
    </location>
</feature>
<name>A0A4D7DT27_9HYPH</name>
<evidence type="ECO:0000259" key="5">
    <source>
        <dbReference type="Pfam" id="PF02775"/>
    </source>
</evidence>
<feature type="domain" description="Thiamine pyrophosphate enzyme N-terminal TPP-binding" evidence="6">
    <location>
        <begin position="7"/>
        <end position="118"/>
    </location>
</feature>
<dbReference type="PROSITE" id="PS00187">
    <property type="entry name" value="TPP_ENZYMES"/>
    <property type="match status" value="1"/>
</dbReference>
<organism evidence="7 9">
    <name type="scientific">Agrobacterium larrymoorei</name>
    <dbReference type="NCBI Taxonomy" id="160699"/>
    <lineage>
        <taxon>Bacteria</taxon>
        <taxon>Pseudomonadati</taxon>
        <taxon>Pseudomonadota</taxon>
        <taxon>Alphaproteobacteria</taxon>
        <taxon>Hyphomicrobiales</taxon>
        <taxon>Rhizobiaceae</taxon>
        <taxon>Rhizobium/Agrobacterium group</taxon>
        <taxon>Agrobacterium</taxon>
    </lineage>
</organism>
<evidence type="ECO:0000259" key="4">
    <source>
        <dbReference type="Pfam" id="PF00205"/>
    </source>
</evidence>
<dbReference type="NCBIfam" id="NF006052">
    <property type="entry name" value="PRK08199.1"/>
    <property type="match status" value="1"/>
</dbReference>
<dbReference type="Proteomes" id="UP000826513">
    <property type="component" value="Chromosome 1"/>
</dbReference>
<accession>A0A4D7DT27</accession>
<evidence type="ECO:0000313" key="7">
    <source>
        <dbReference type="EMBL" id="QCI97399.1"/>
    </source>
</evidence>
<reference evidence="7 9" key="1">
    <citation type="submission" date="2019-04" db="EMBL/GenBank/DDBJ databases">
        <title>Complete genome sequence of Agrobacterium larrymoorei CFBP5473.</title>
        <authorList>
            <person name="Haryono M."/>
            <person name="Chou L."/>
            <person name="Lin Y.-C."/>
            <person name="Lai E.-M."/>
            <person name="Kuo C.-H."/>
        </authorList>
    </citation>
    <scope>NUCLEOTIDE SEQUENCE [LARGE SCALE GENOMIC DNA]</scope>
    <source>
        <strain evidence="7 9">CFBP5473</strain>
    </source>
</reference>
<evidence type="ECO:0000256" key="1">
    <source>
        <dbReference type="ARBA" id="ARBA00007812"/>
    </source>
</evidence>
<dbReference type="GO" id="GO:0005948">
    <property type="term" value="C:acetolactate synthase complex"/>
    <property type="evidence" value="ECO:0007669"/>
    <property type="project" value="TreeGrafter"/>
</dbReference>
<dbReference type="InterPro" id="IPR011766">
    <property type="entry name" value="TPP_enzyme_TPP-bd"/>
</dbReference>
<dbReference type="GO" id="GO:0009099">
    <property type="term" value="P:L-valine biosynthetic process"/>
    <property type="evidence" value="ECO:0007669"/>
    <property type="project" value="TreeGrafter"/>
</dbReference>
<dbReference type="SUPFAM" id="SSF52518">
    <property type="entry name" value="Thiamin diphosphate-binding fold (THDP-binding)"/>
    <property type="match status" value="2"/>
</dbReference>
<dbReference type="CDD" id="cd00568">
    <property type="entry name" value="TPP_enzymes"/>
    <property type="match status" value="1"/>
</dbReference>
<gene>
    <name evidence="7" type="ORF">CFBP5473_05360</name>
    <name evidence="8" type="ORF">J5285_00055</name>
</gene>
<dbReference type="InterPro" id="IPR012000">
    <property type="entry name" value="Thiamin_PyroP_enz_cen_dom"/>
</dbReference>
<evidence type="ECO:0000313" key="10">
    <source>
        <dbReference type="Proteomes" id="UP000826513"/>
    </source>
</evidence>
<sequence length="554" mass="60603">MTTLGKRTGGQLIVEALKANGVSRVSCVPGESYLAVLDALYESGIETVVCRQEGGAAMMADTWGRLTGEPGICMVTRGPGATNAAAGLHVARQDSIPMILFIGQVQREAREREAFQEVEYRRAFTEFAKWVGEIDDARRIPEFVTRAFAVATSGRPGPVVLTLPEDMLVEEVEAPAAKAYTPVENHPGPKQMAKFAELLSNAKRPMFIVGGTRWTEEAVAKFKNFAESFKLPVGCSFRRQMLFDHLSPSYAGDVGIGINPALSKEIKESDLIVLLGSRMSEMPSSGYTMLDIPYPSQTLVHIFPEAEELGRIYRPDLAICASTGDFVDALETLDVPSEPVWADRTASMHEAYLKWSTPPKTGPGNVHMGPIMEWIEANVPADAVFTNGAGNYATWLHRFHRFQRFNTQSAPTSGSMGYGLPAAVAAKHLFPEREVVCFAGDGCFMMHGQEFITAVRYGLPIITVLVNNGTYGTIRMHQEREYPGRVSATDLVNPDFVAYAKAFGGHGELVEKTEDFGPAYERARASGKPAIIEVKLDAEAITPARTLTQIRERS</sequence>
<dbReference type="PANTHER" id="PTHR18968:SF120">
    <property type="entry name" value="ACETOLACTATE SYNTHASE LARGE SUBUNIT"/>
    <property type="match status" value="1"/>
</dbReference>
<protein>
    <submittedName>
        <fullName evidence="7">Thiamine pyrophosphate-binding protein</fullName>
    </submittedName>
</protein>